<dbReference type="InterPro" id="IPR011990">
    <property type="entry name" value="TPR-like_helical_dom_sf"/>
</dbReference>
<protein>
    <recommendedName>
        <fullName evidence="3">Kinesin light chain</fullName>
    </recommendedName>
</protein>
<dbReference type="HOGENOM" id="CLU_1156249_0_0_1"/>
<dbReference type="Pfam" id="PF13374">
    <property type="entry name" value="TPR_10"/>
    <property type="match status" value="1"/>
</dbReference>
<comment type="caution">
    <text evidence="1">The sequence shown here is derived from an EMBL/GenBank/DDBJ whole genome shotgun (WGS) entry which is preliminary data.</text>
</comment>
<keyword evidence="2" id="KW-1185">Reference proteome</keyword>
<gene>
    <name evidence="1" type="ORF">A1O1_00942</name>
</gene>
<dbReference type="InterPro" id="IPR053137">
    <property type="entry name" value="NLR-like"/>
</dbReference>
<name>W9YTE5_9EURO</name>
<dbReference type="PANTHER" id="PTHR46082">
    <property type="entry name" value="ATP/GTP-BINDING PROTEIN-RELATED"/>
    <property type="match status" value="1"/>
</dbReference>
<dbReference type="GeneID" id="19155846"/>
<sequence length="240" mass="26988">MTILSFFSSDDIFFKLLGVDGQRESHELSGDVVAEDFSILVGNVHQLEECFELLQNYSFVQWKEDQKSYAMHKLVHAWGYDRLCRDKQYTFSRETFQLIRNAVSGCSDRAEDKLRLVPHVMANFATLANVNEGTDSRLAGILDALVSTGVFLTDIGRFAEGYIIEKYVLEKRRRILGEEHPNTISAMNNLAITLGDQGHLDEAATIQKEVLEKMRRILGEEHPNTISAIEETAGSGRGAS</sequence>
<organism evidence="1 2">
    <name type="scientific">Capronia coronata CBS 617.96</name>
    <dbReference type="NCBI Taxonomy" id="1182541"/>
    <lineage>
        <taxon>Eukaryota</taxon>
        <taxon>Fungi</taxon>
        <taxon>Dikarya</taxon>
        <taxon>Ascomycota</taxon>
        <taxon>Pezizomycotina</taxon>
        <taxon>Eurotiomycetes</taxon>
        <taxon>Chaetothyriomycetidae</taxon>
        <taxon>Chaetothyriales</taxon>
        <taxon>Herpotrichiellaceae</taxon>
        <taxon>Capronia</taxon>
    </lineage>
</organism>
<dbReference type="eggNOG" id="KOG1840">
    <property type="taxonomic scope" value="Eukaryota"/>
</dbReference>
<dbReference type="AlphaFoldDB" id="W9YTE5"/>
<dbReference type="Proteomes" id="UP000019484">
    <property type="component" value="Unassembled WGS sequence"/>
</dbReference>
<dbReference type="OrthoDB" id="5986190at2759"/>
<dbReference type="PANTHER" id="PTHR46082:SF6">
    <property type="entry name" value="AAA+ ATPASE DOMAIN-CONTAINING PROTEIN-RELATED"/>
    <property type="match status" value="1"/>
</dbReference>
<dbReference type="SUPFAM" id="SSF48452">
    <property type="entry name" value="TPR-like"/>
    <property type="match status" value="1"/>
</dbReference>
<dbReference type="EMBL" id="AMWN01000001">
    <property type="protein sequence ID" value="EXJ95818.1"/>
    <property type="molecule type" value="Genomic_DNA"/>
</dbReference>
<reference evidence="1 2" key="1">
    <citation type="submission" date="2013-03" db="EMBL/GenBank/DDBJ databases">
        <title>The Genome Sequence of Capronia coronata CBS 617.96.</title>
        <authorList>
            <consortium name="The Broad Institute Genomics Platform"/>
            <person name="Cuomo C."/>
            <person name="de Hoog S."/>
            <person name="Gorbushina A."/>
            <person name="Walker B."/>
            <person name="Young S.K."/>
            <person name="Zeng Q."/>
            <person name="Gargeya S."/>
            <person name="Fitzgerald M."/>
            <person name="Haas B."/>
            <person name="Abouelleil A."/>
            <person name="Allen A.W."/>
            <person name="Alvarado L."/>
            <person name="Arachchi H.M."/>
            <person name="Berlin A.M."/>
            <person name="Chapman S.B."/>
            <person name="Gainer-Dewar J."/>
            <person name="Goldberg J."/>
            <person name="Griggs A."/>
            <person name="Gujja S."/>
            <person name="Hansen M."/>
            <person name="Howarth C."/>
            <person name="Imamovic A."/>
            <person name="Ireland A."/>
            <person name="Larimer J."/>
            <person name="McCowan C."/>
            <person name="Murphy C."/>
            <person name="Pearson M."/>
            <person name="Poon T.W."/>
            <person name="Priest M."/>
            <person name="Roberts A."/>
            <person name="Saif S."/>
            <person name="Shea T."/>
            <person name="Sisk P."/>
            <person name="Sykes S."/>
            <person name="Wortman J."/>
            <person name="Nusbaum C."/>
            <person name="Birren B."/>
        </authorList>
    </citation>
    <scope>NUCLEOTIDE SEQUENCE [LARGE SCALE GENOMIC DNA]</scope>
    <source>
        <strain evidence="1 2">CBS 617.96</strain>
    </source>
</reference>
<dbReference type="Gene3D" id="1.25.40.10">
    <property type="entry name" value="Tetratricopeptide repeat domain"/>
    <property type="match status" value="1"/>
</dbReference>
<accession>W9YTE5</accession>
<evidence type="ECO:0000313" key="1">
    <source>
        <dbReference type="EMBL" id="EXJ95818.1"/>
    </source>
</evidence>
<dbReference type="RefSeq" id="XP_007720047.1">
    <property type="nucleotide sequence ID" value="XM_007721857.1"/>
</dbReference>
<dbReference type="STRING" id="1182541.W9YTE5"/>
<evidence type="ECO:0008006" key="3">
    <source>
        <dbReference type="Google" id="ProtNLM"/>
    </source>
</evidence>
<proteinExistence type="predicted"/>
<evidence type="ECO:0000313" key="2">
    <source>
        <dbReference type="Proteomes" id="UP000019484"/>
    </source>
</evidence>